<dbReference type="EMBL" id="JASCZI010061759">
    <property type="protein sequence ID" value="MED6139447.1"/>
    <property type="molecule type" value="Genomic_DNA"/>
</dbReference>
<keyword evidence="3" id="KW-1185">Reference proteome</keyword>
<feature type="region of interest" description="Disordered" evidence="1">
    <location>
        <begin position="1"/>
        <end position="41"/>
    </location>
</feature>
<protein>
    <submittedName>
        <fullName evidence="2">Uncharacterized protein</fullName>
    </submittedName>
</protein>
<dbReference type="Proteomes" id="UP001341840">
    <property type="component" value="Unassembled WGS sequence"/>
</dbReference>
<accession>A0ABU6SSL6</accession>
<sequence length="90" mass="9474">MESDDGSSIPRRSAAGGGGGGQRLSSTQCHLASTVGHERDRAAPKCHCRAYAILYLSKTAKNPHRLFFGAPSSRVVCSTASSSYGLTSMR</sequence>
<comment type="caution">
    <text evidence="2">The sequence shown here is derived from an EMBL/GenBank/DDBJ whole genome shotgun (WGS) entry which is preliminary data.</text>
</comment>
<organism evidence="2 3">
    <name type="scientific">Stylosanthes scabra</name>
    <dbReference type="NCBI Taxonomy" id="79078"/>
    <lineage>
        <taxon>Eukaryota</taxon>
        <taxon>Viridiplantae</taxon>
        <taxon>Streptophyta</taxon>
        <taxon>Embryophyta</taxon>
        <taxon>Tracheophyta</taxon>
        <taxon>Spermatophyta</taxon>
        <taxon>Magnoliopsida</taxon>
        <taxon>eudicotyledons</taxon>
        <taxon>Gunneridae</taxon>
        <taxon>Pentapetalae</taxon>
        <taxon>rosids</taxon>
        <taxon>fabids</taxon>
        <taxon>Fabales</taxon>
        <taxon>Fabaceae</taxon>
        <taxon>Papilionoideae</taxon>
        <taxon>50 kb inversion clade</taxon>
        <taxon>dalbergioids sensu lato</taxon>
        <taxon>Dalbergieae</taxon>
        <taxon>Pterocarpus clade</taxon>
        <taxon>Stylosanthes</taxon>
    </lineage>
</organism>
<reference evidence="2 3" key="1">
    <citation type="journal article" date="2023" name="Plants (Basel)">
        <title>Bridging the Gap: Combining Genomics and Transcriptomics Approaches to Understand Stylosanthes scabra, an Orphan Legume from the Brazilian Caatinga.</title>
        <authorList>
            <person name="Ferreira-Neto J.R.C."/>
            <person name="da Silva M.D."/>
            <person name="Binneck E."/>
            <person name="de Melo N.F."/>
            <person name="da Silva R.H."/>
            <person name="de Melo A.L.T.M."/>
            <person name="Pandolfi V."/>
            <person name="Bustamante F.O."/>
            <person name="Brasileiro-Vidal A.C."/>
            <person name="Benko-Iseppon A.M."/>
        </authorList>
    </citation>
    <scope>NUCLEOTIDE SEQUENCE [LARGE SCALE GENOMIC DNA]</scope>
    <source>
        <tissue evidence="2">Leaves</tissue>
    </source>
</reference>
<evidence type="ECO:0000313" key="3">
    <source>
        <dbReference type="Proteomes" id="UP001341840"/>
    </source>
</evidence>
<evidence type="ECO:0000256" key="1">
    <source>
        <dbReference type="SAM" id="MobiDB-lite"/>
    </source>
</evidence>
<evidence type="ECO:0000313" key="2">
    <source>
        <dbReference type="EMBL" id="MED6139447.1"/>
    </source>
</evidence>
<gene>
    <name evidence="2" type="ORF">PIB30_083912</name>
</gene>
<proteinExistence type="predicted"/>
<name>A0ABU6SSL6_9FABA</name>